<reference evidence="3" key="1">
    <citation type="journal article" date="2017" name="Nat. Ecol. Evol.">
        <title>Genome expansion and lineage-specific genetic innovations in the forest pathogenic fungi Armillaria.</title>
        <authorList>
            <person name="Sipos G."/>
            <person name="Prasanna A.N."/>
            <person name="Walter M.C."/>
            <person name="O'Connor E."/>
            <person name="Balint B."/>
            <person name="Krizsan K."/>
            <person name="Kiss B."/>
            <person name="Hess J."/>
            <person name="Varga T."/>
            <person name="Slot J."/>
            <person name="Riley R."/>
            <person name="Boka B."/>
            <person name="Rigling D."/>
            <person name="Barry K."/>
            <person name="Lee J."/>
            <person name="Mihaltcheva S."/>
            <person name="LaButti K."/>
            <person name="Lipzen A."/>
            <person name="Waldron R."/>
            <person name="Moloney N.M."/>
            <person name="Sperisen C."/>
            <person name="Kredics L."/>
            <person name="Vagvoelgyi C."/>
            <person name="Patrignani A."/>
            <person name="Fitzpatrick D."/>
            <person name="Nagy I."/>
            <person name="Doyle S."/>
            <person name="Anderson J.B."/>
            <person name="Grigoriev I.V."/>
            <person name="Gueldener U."/>
            <person name="Muensterkoetter M."/>
            <person name="Nagy L.G."/>
        </authorList>
    </citation>
    <scope>NUCLEOTIDE SEQUENCE [LARGE SCALE GENOMIC DNA]</scope>
    <source>
        <strain evidence="3">Ar21-2</strain>
    </source>
</reference>
<dbReference type="Proteomes" id="UP000217790">
    <property type="component" value="Unassembled WGS sequence"/>
</dbReference>
<dbReference type="InParanoid" id="A0A2H3CND8"/>
<dbReference type="OrthoDB" id="2676448at2759"/>
<name>A0A2H3CND8_ARMGA</name>
<feature type="signal peptide" evidence="1">
    <location>
        <begin position="1"/>
        <end position="15"/>
    </location>
</feature>
<dbReference type="InterPro" id="IPR040521">
    <property type="entry name" value="KDZ"/>
</dbReference>
<gene>
    <name evidence="2" type="ORF">ARMGADRAFT_1037030</name>
</gene>
<keyword evidence="3" id="KW-1185">Reference proteome</keyword>
<dbReference type="STRING" id="47427.A0A2H3CND8"/>
<dbReference type="EMBL" id="KZ293697">
    <property type="protein sequence ID" value="PBK84535.1"/>
    <property type="molecule type" value="Genomic_DNA"/>
</dbReference>
<protein>
    <submittedName>
        <fullName evidence="2">Uncharacterized protein</fullName>
    </submittedName>
</protein>
<dbReference type="Pfam" id="PF18758">
    <property type="entry name" value="KDZ"/>
    <property type="match status" value="2"/>
</dbReference>
<feature type="chain" id="PRO_5013944143" evidence="1">
    <location>
        <begin position="16"/>
        <end position="349"/>
    </location>
</feature>
<proteinExistence type="predicted"/>
<evidence type="ECO:0000313" key="3">
    <source>
        <dbReference type="Proteomes" id="UP000217790"/>
    </source>
</evidence>
<evidence type="ECO:0000313" key="2">
    <source>
        <dbReference type="EMBL" id="PBK84535.1"/>
    </source>
</evidence>
<dbReference type="AlphaFoldDB" id="A0A2H3CND8"/>
<keyword evidence="1" id="KW-0732">Signal</keyword>
<sequence length="349" mass="40813">MWGVFEETSFFLSLCRHGLVLLGADMVKSGEQAKYLLAIVAKLLEVFGKHLSIGYDIGCKFGGLEDLKTLERFFSKSNALARGICYASHFHCHQRITWYLKHIDHLDSFKHLKLGMTDEKEFEAWLKEEEAYLSGLRCELLEETIEMEYYMRLVHYYDIEHLLKKRSQELEGVQDLERSLNISPEEHWTIGLEKWRENEQRVALRTYRQCLDQLEGLIVVRIFELTKMNISHTGYKMRKHIGKALKARLQAIQTALSHYNAAASALTLSRSPLQWEQVVKYAFLADFDLLCDVQQNMSEHKWATPAGHQAMDMYFKICQAKEEIMHLNIEIQQIYICVAKRERSLKHCT</sequence>
<accession>A0A2H3CND8</accession>
<evidence type="ECO:0000256" key="1">
    <source>
        <dbReference type="SAM" id="SignalP"/>
    </source>
</evidence>
<organism evidence="2 3">
    <name type="scientific">Armillaria gallica</name>
    <name type="common">Bulbous honey fungus</name>
    <name type="synonym">Armillaria bulbosa</name>
    <dbReference type="NCBI Taxonomy" id="47427"/>
    <lineage>
        <taxon>Eukaryota</taxon>
        <taxon>Fungi</taxon>
        <taxon>Dikarya</taxon>
        <taxon>Basidiomycota</taxon>
        <taxon>Agaricomycotina</taxon>
        <taxon>Agaricomycetes</taxon>
        <taxon>Agaricomycetidae</taxon>
        <taxon>Agaricales</taxon>
        <taxon>Marasmiineae</taxon>
        <taxon>Physalacriaceae</taxon>
        <taxon>Armillaria</taxon>
    </lineage>
</organism>